<evidence type="ECO:0000256" key="1">
    <source>
        <dbReference type="ARBA" id="ARBA00022729"/>
    </source>
</evidence>
<dbReference type="PANTHER" id="PTHR46580">
    <property type="entry name" value="SENSOR KINASE-RELATED"/>
    <property type="match status" value="1"/>
</dbReference>
<dbReference type="AlphaFoldDB" id="A0A820EG89"/>
<dbReference type="EMBL" id="CAJOAY010012061">
    <property type="protein sequence ID" value="CAF4246184.1"/>
    <property type="molecule type" value="Genomic_DNA"/>
</dbReference>
<keyword evidence="1" id="KW-0732">Signal</keyword>
<evidence type="ECO:0000313" key="3">
    <source>
        <dbReference type="Proteomes" id="UP000663881"/>
    </source>
</evidence>
<evidence type="ECO:0008006" key="4">
    <source>
        <dbReference type="Google" id="ProtNLM"/>
    </source>
</evidence>
<dbReference type="Pfam" id="PF13517">
    <property type="entry name" value="FG-GAP_3"/>
    <property type="match status" value="1"/>
</dbReference>
<name>A0A820EG89_9BILA</name>
<feature type="non-terminal residue" evidence="2">
    <location>
        <position position="127"/>
    </location>
</feature>
<protein>
    <recommendedName>
        <fullName evidence="4">VCBS repeat-containing protein</fullName>
    </recommendedName>
</protein>
<organism evidence="2 3">
    <name type="scientific">Adineta steineri</name>
    <dbReference type="NCBI Taxonomy" id="433720"/>
    <lineage>
        <taxon>Eukaryota</taxon>
        <taxon>Metazoa</taxon>
        <taxon>Spiralia</taxon>
        <taxon>Gnathifera</taxon>
        <taxon>Rotifera</taxon>
        <taxon>Eurotatoria</taxon>
        <taxon>Bdelloidea</taxon>
        <taxon>Adinetida</taxon>
        <taxon>Adinetidae</taxon>
        <taxon>Adineta</taxon>
    </lineage>
</organism>
<sequence>MGKIPYSLQGAIAMSDFNNDGLWDIIIPLAGNIYRQPANTVLFGDGFGHFTTQITINTECSWTGTYVIAADINNDAQMDIVTACYGGPNIVSIILGNGNGTFRDAIVYSTGEDGYAIWLDTGDFNGD</sequence>
<evidence type="ECO:0000313" key="2">
    <source>
        <dbReference type="EMBL" id="CAF4246184.1"/>
    </source>
</evidence>
<dbReference type="PANTHER" id="PTHR46580:SF4">
    <property type="entry name" value="ATP_GTP-BINDING PROTEIN"/>
    <property type="match status" value="1"/>
</dbReference>
<dbReference type="Gene3D" id="2.130.10.130">
    <property type="entry name" value="Integrin alpha, N-terminal"/>
    <property type="match status" value="1"/>
</dbReference>
<reference evidence="2" key="1">
    <citation type="submission" date="2021-02" db="EMBL/GenBank/DDBJ databases">
        <authorList>
            <person name="Nowell W R."/>
        </authorList>
    </citation>
    <scope>NUCLEOTIDE SEQUENCE</scope>
</reference>
<dbReference type="SUPFAM" id="SSF69318">
    <property type="entry name" value="Integrin alpha N-terminal domain"/>
    <property type="match status" value="1"/>
</dbReference>
<dbReference type="InterPro" id="IPR028994">
    <property type="entry name" value="Integrin_alpha_N"/>
</dbReference>
<gene>
    <name evidence="2" type="ORF">OKA104_LOCUS43348</name>
</gene>
<comment type="caution">
    <text evidence="2">The sequence shown here is derived from an EMBL/GenBank/DDBJ whole genome shotgun (WGS) entry which is preliminary data.</text>
</comment>
<accession>A0A820EG89</accession>
<dbReference type="Proteomes" id="UP000663881">
    <property type="component" value="Unassembled WGS sequence"/>
</dbReference>
<proteinExistence type="predicted"/>
<dbReference type="InterPro" id="IPR013517">
    <property type="entry name" value="FG-GAP"/>
</dbReference>